<dbReference type="Pfam" id="PF26639">
    <property type="entry name" value="Het-6_barrel"/>
    <property type="match status" value="1"/>
</dbReference>
<sequence length="667" mass="75412">MMHRYGETNRYAKIEIPTNDGPRIPKPAILERIQYERHQYSPLYCGLPATTPVVGEGKPVRLLELLPPDQPDSDMVCGKLHVHSLDKAPAYEAISYAWGVDKAQDFPLFIAAPDSSQGKSANRKAIHITPQLYAALRRIRHPSRSRFVWADQICINQTDKAEKSQQVRQMGDIYRKATGTLIWLGEEDSDKDIIATILEKLRSTRSKSVVEDCEMISKLIDIKGPTDLPAPEQLGRHAVERLLNRTWFSRVWVFEESVVSKGVEVRYGSLSLPLTDLFRLTRAVFTAENFVGGYSRSIAKRTVGFDTIYLVQHSRGGCGEPSCPRDNVKPSFLGIVMQALQQLHATKEVDLIYAFTGLDSLESLKIRIPKIEIDYTLPVRTVWINAARSIIQSSSSLDIFATARGDATCKYDIPSWVPDLLKCYPYGRPITAPDFISAFNASGNFSHAWEEADDIDTLIVKGKVIGTIKWFSPLNFELEDFRKELQGVKNVLQYEAHAAKVTQHINIHTGTGRSHELLGDRKKILRTILADGAFSNDQPLKYDMNEIIQVYEEEDKIQKRTNNASAFGDKQYEILEELREWALIAQQKRLFLSDGYDVGLVPKTAKIGDLICLLHGSKVPCILRQTADSKERYRIISQCYLDGKMNYEGSPERREFLGKDPTTFLLV</sequence>
<evidence type="ECO:0000313" key="3">
    <source>
        <dbReference type="Proteomes" id="UP001043456"/>
    </source>
</evidence>
<dbReference type="PANTHER" id="PTHR24148">
    <property type="entry name" value="ANKYRIN REPEAT DOMAIN-CONTAINING PROTEIN 39 HOMOLOG-RELATED"/>
    <property type="match status" value="1"/>
</dbReference>
<dbReference type="InterPro" id="IPR052895">
    <property type="entry name" value="HetReg/Transcr_Mod"/>
</dbReference>
<accession>A0A9P3BAW2</accession>
<feature type="domain" description="Heterokaryon incompatibility" evidence="1">
    <location>
        <begin position="91"/>
        <end position="256"/>
    </location>
</feature>
<dbReference type="PANTHER" id="PTHR24148:SF64">
    <property type="entry name" value="HETEROKARYON INCOMPATIBILITY DOMAIN-CONTAINING PROTEIN"/>
    <property type="match status" value="1"/>
</dbReference>
<dbReference type="InterPro" id="IPR010730">
    <property type="entry name" value="HET"/>
</dbReference>
<proteinExistence type="predicted"/>
<dbReference type="Proteomes" id="UP001043456">
    <property type="component" value="Unassembled WGS sequence"/>
</dbReference>
<dbReference type="AlphaFoldDB" id="A0A9P3BAW2"/>
<keyword evidence="3" id="KW-1185">Reference proteome</keyword>
<name>A0A9P3BAW2_9EURO</name>
<protein>
    <recommendedName>
        <fullName evidence="1">Heterokaryon incompatibility domain-containing protein</fullName>
    </recommendedName>
</protein>
<reference evidence="2 3" key="1">
    <citation type="submission" date="2018-10" db="EMBL/GenBank/DDBJ databases">
        <title>Pan-genome distribution and transcriptional activeness of fungal secondary metabolism genes in Aspergillus section Fumigati.</title>
        <authorList>
            <person name="Takahashi H."/>
            <person name="Umemura M."/>
            <person name="Ninomiya A."/>
            <person name="Kusuya Y."/>
            <person name="Urayama S."/>
            <person name="Shimizu M."/>
            <person name="Watanabe A."/>
            <person name="Kamei K."/>
            <person name="Yaguchi T."/>
            <person name="Hagiwara D."/>
        </authorList>
    </citation>
    <scope>NUCLEOTIDE SEQUENCE [LARGE SCALE GENOMIC DNA]</scope>
    <source>
        <strain evidence="2 3">IFM 55266</strain>
    </source>
</reference>
<organism evidence="2 3">
    <name type="scientific">Aspergillus pseudoviridinutans</name>
    <dbReference type="NCBI Taxonomy" id="1517512"/>
    <lineage>
        <taxon>Eukaryota</taxon>
        <taxon>Fungi</taxon>
        <taxon>Dikarya</taxon>
        <taxon>Ascomycota</taxon>
        <taxon>Pezizomycotina</taxon>
        <taxon>Eurotiomycetes</taxon>
        <taxon>Eurotiomycetidae</taxon>
        <taxon>Eurotiales</taxon>
        <taxon>Aspergillaceae</taxon>
        <taxon>Aspergillus</taxon>
        <taxon>Aspergillus subgen. Fumigati</taxon>
    </lineage>
</organism>
<dbReference type="OrthoDB" id="2157530at2759"/>
<evidence type="ECO:0000259" key="1">
    <source>
        <dbReference type="Pfam" id="PF06985"/>
    </source>
</evidence>
<dbReference type="GeneID" id="67002075"/>
<comment type="caution">
    <text evidence="2">The sequence shown here is derived from an EMBL/GenBank/DDBJ whole genome shotgun (WGS) entry which is preliminary data.</text>
</comment>
<dbReference type="EMBL" id="BHVY01000002">
    <property type="protein sequence ID" value="GIJ84614.1"/>
    <property type="molecule type" value="Genomic_DNA"/>
</dbReference>
<evidence type="ECO:0000313" key="2">
    <source>
        <dbReference type="EMBL" id="GIJ84614.1"/>
    </source>
</evidence>
<dbReference type="Pfam" id="PF06985">
    <property type="entry name" value="HET"/>
    <property type="match status" value="1"/>
</dbReference>
<dbReference type="RefSeq" id="XP_043155361.1">
    <property type="nucleotide sequence ID" value="XM_043299426.1"/>
</dbReference>
<gene>
    <name evidence="2" type="ORF">Asppvi_003463</name>
</gene>